<evidence type="ECO:0000256" key="15">
    <source>
        <dbReference type="ARBA" id="ARBA00082840"/>
    </source>
</evidence>
<dbReference type="Gene3D" id="3.90.1150.10">
    <property type="entry name" value="Aspartate Aminotransferase, domain 1"/>
    <property type="match status" value="1"/>
</dbReference>
<dbReference type="PANTHER" id="PTHR11751">
    <property type="entry name" value="ALANINE AMINOTRANSFERASE"/>
    <property type="match status" value="1"/>
</dbReference>
<dbReference type="SUPFAM" id="SSF53383">
    <property type="entry name" value="PLP-dependent transferases"/>
    <property type="match status" value="1"/>
</dbReference>
<dbReference type="Gene3D" id="1.10.287.1970">
    <property type="match status" value="1"/>
</dbReference>
<evidence type="ECO:0000313" key="17">
    <source>
        <dbReference type="EMBL" id="GJN20476.1"/>
    </source>
</evidence>
<dbReference type="Pfam" id="PF00155">
    <property type="entry name" value="Aminotran_1_2"/>
    <property type="match status" value="1"/>
</dbReference>
<reference evidence="17" key="2">
    <citation type="submission" date="2021-12" db="EMBL/GenBank/DDBJ databases">
        <title>Resequencing data analysis of finger millet.</title>
        <authorList>
            <person name="Hatakeyama M."/>
            <person name="Aluri S."/>
            <person name="Balachadran M.T."/>
            <person name="Sivarajan S.R."/>
            <person name="Poveda L."/>
            <person name="Shimizu-Inatsugi R."/>
            <person name="Schlapbach R."/>
            <person name="Sreeman S.M."/>
            <person name="Shimizu K.K."/>
        </authorList>
    </citation>
    <scope>NUCLEOTIDE SEQUENCE</scope>
</reference>
<protein>
    <recommendedName>
        <fullName evidence="12">Alanine aminotransferase 2</fullName>
        <ecNumber evidence="9">2.6.1.2</ecNumber>
    </recommendedName>
    <alternativeName>
        <fullName evidence="14">Glutamate pyruvate transaminase 2</fullName>
    </alternativeName>
    <alternativeName>
        <fullName evidence="13">Glutamic--alanine transaminase 2</fullName>
    </alternativeName>
    <alternativeName>
        <fullName evidence="15">Glutamic--pyruvic transaminase 2</fullName>
    </alternativeName>
</protein>
<dbReference type="GO" id="GO:0030170">
    <property type="term" value="F:pyridoxal phosphate binding"/>
    <property type="evidence" value="ECO:0007669"/>
    <property type="project" value="InterPro"/>
</dbReference>
<evidence type="ECO:0000256" key="8">
    <source>
        <dbReference type="ARBA" id="ARBA00025785"/>
    </source>
</evidence>
<name>A0AAV5EE86_ELECO</name>
<dbReference type="InterPro" id="IPR015422">
    <property type="entry name" value="PyrdxlP-dep_Trfase_small"/>
</dbReference>
<dbReference type="FunFam" id="1.10.287.1970:FF:000001">
    <property type="entry name" value="Alanine aminotransferase 2"/>
    <property type="match status" value="1"/>
</dbReference>
<evidence type="ECO:0000256" key="5">
    <source>
        <dbReference type="ARBA" id="ARBA00022898"/>
    </source>
</evidence>
<keyword evidence="5" id="KW-0663">Pyridoxal phosphate</keyword>
<dbReference type="GO" id="GO:0004021">
    <property type="term" value="F:L-alanine:2-oxoglutarate aminotransferase activity"/>
    <property type="evidence" value="ECO:0007669"/>
    <property type="project" value="UniProtKB-EC"/>
</dbReference>
<comment type="cofactor">
    <cofactor evidence="1">
        <name>pyridoxal 5'-phosphate</name>
        <dbReference type="ChEBI" id="CHEBI:597326"/>
    </cofactor>
</comment>
<dbReference type="FunFam" id="3.40.640.10:FF:000012">
    <property type="entry name" value="alanine aminotransferase 2"/>
    <property type="match status" value="1"/>
</dbReference>
<comment type="function">
    <text evidence="11">Transfer of C3 units between the cytosol of mesophyll and bundle sheath cells to maintain a nitrogen-carbon balance in the C4-dicarboxylic pathway.</text>
</comment>
<feature type="domain" description="Aminotransferase class I/classII large" evidence="16">
    <location>
        <begin position="106"/>
        <end position="448"/>
    </location>
</feature>
<evidence type="ECO:0000313" key="18">
    <source>
        <dbReference type="Proteomes" id="UP001054889"/>
    </source>
</evidence>
<comment type="pathway">
    <text evidence="6">Amino-acid degradation; L-alanine degradation via transaminase pathway; pyruvate from L-alanine: step 1/1.</text>
</comment>
<keyword evidence="18" id="KW-1185">Reference proteome</keyword>
<evidence type="ECO:0000256" key="10">
    <source>
        <dbReference type="ARBA" id="ARBA00047412"/>
    </source>
</evidence>
<dbReference type="EC" id="2.6.1.2" evidence="9"/>
<evidence type="ECO:0000256" key="9">
    <source>
        <dbReference type="ARBA" id="ARBA00026106"/>
    </source>
</evidence>
<evidence type="ECO:0000256" key="13">
    <source>
        <dbReference type="ARBA" id="ARBA00076221"/>
    </source>
</evidence>
<comment type="subunit">
    <text evidence="2">Homodimer.</text>
</comment>
<comment type="catalytic activity">
    <reaction evidence="10">
        <text>L-alanine + 2-oxoglutarate = pyruvate + L-glutamate</text>
        <dbReference type="Rhea" id="RHEA:19453"/>
        <dbReference type="ChEBI" id="CHEBI:15361"/>
        <dbReference type="ChEBI" id="CHEBI:16810"/>
        <dbReference type="ChEBI" id="CHEBI:29985"/>
        <dbReference type="ChEBI" id="CHEBI:57972"/>
        <dbReference type="EC" id="2.6.1.2"/>
    </reaction>
</comment>
<dbReference type="AlphaFoldDB" id="A0AAV5EE86"/>
<dbReference type="PANTHER" id="PTHR11751:SF479">
    <property type="entry name" value="ALANINE TRANSAMINASE"/>
    <property type="match status" value="1"/>
</dbReference>
<dbReference type="Gene3D" id="3.40.640.10">
    <property type="entry name" value="Type I PLP-dependent aspartate aminotransferase-like (Major domain)"/>
    <property type="match status" value="1"/>
</dbReference>
<dbReference type="Proteomes" id="UP001054889">
    <property type="component" value="Unassembled WGS sequence"/>
</dbReference>
<accession>A0AAV5EE86</accession>
<evidence type="ECO:0000256" key="11">
    <source>
        <dbReference type="ARBA" id="ARBA00059319"/>
    </source>
</evidence>
<keyword evidence="3" id="KW-0032">Aminotransferase</keyword>
<evidence type="ECO:0000256" key="14">
    <source>
        <dbReference type="ARBA" id="ARBA00080230"/>
    </source>
</evidence>
<proteinExistence type="inferred from homology"/>
<comment type="similarity">
    <text evidence="8">Belongs to the class-I pyridoxal-phosphate-dependent aminotransferase family. Alanine aminotransferase subfamily.</text>
</comment>
<comment type="caution">
    <text evidence="17">The sequence shown here is derived from an EMBL/GenBank/DDBJ whole genome shotgun (WGS) entry which is preliminary data.</text>
</comment>
<organism evidence="17 18">
    <name type="scientific">Eleusine coracana subsp. coracana</name>
    <dbReference type="NCBI Taxonomy" id="191504"/>
    <lineage>
        <taxon>Eukaryota</taxon>
        <taxon>Viridiplantae</taxon>
        <taxon>Streptophyta</taxon>
        <taxon>Embryophyta</taxon>
        <taxon>Tracheophyta</taxon>
        <taxon>Spermatophyta</taxon>
        <taxon>Magnoliopsida</taxon>
        <taxon>Liliopsida</taxon>
        <taxon>Poales</taxon>
        <taxon>Poaceae</taxon>
        <taxon>PACMAD clade</taxon>
        <taxon>Chloridoideae</taxon>
        <taxon>Cynodonteae</taxon>
        <taxon>Eleusininae</taxon>
        <taxon>Eleusine</taxon>
    </lineage>
</organism>
<comment type="pathway">
    <text evidence="7">Photosynthesis; C4 acid pathway.</text>
</comment>
<dbReference type="InterPro" id="IPR045088">
    <property type="entry name" value="ALAT1/2-like"/>
</dbReference>
<evidence type="ECO:0000256" key="6">
    <source>
        <dbReference type="ARBA" id="ARBA00025708"/>
    </source>
</evidence>
<evidence type="ECO:0000259" key="16">
    <source>
        <dbReference type="Pfam" id="PF00155"/>
    </source>
</evidence>
<evidence type="ECO:0000256" key="1">
    <source>
        <dbReference type="ARBA" id="ARBA00001933"/>
    </source>
</evidence>
<dbReference type="FunFam" id="3.90.1150.10:FF:000140">
    <property type="entry name" value="alanine aminotransferase 1"/>
    <property type="match status" value="2"/>
</dbReference>
<evidence type="ECO:0000256" key="2">
    <source>
        <dbReference type="ARBA" id="ARBA00011738"/>
    </source>
</evidence>
<dbReference type="InterPro" id="IPR004839">
    <property type="entry name" value="Aminotransferase_I/II_large"/>
</dbReference>
<keyword evidence="4" id="KW-0808">Transferase</keyword>
<gene>
    <name evidence="17" type="primary">gb07857</name>
    <name evidence="17" type="ORF">PR202_gb07857</name>
</gene>
<dbReference type="InterPro" id="IPR015424">
    <property type="entry name" value="PyrdxlP-dep_Trfase"/>
</dbReference>
<dbReference type="EMBL" id="BQKI01000075">
    <property type="protein sequence ID" value="GJN20476.1"/>
    <property type="molecule type" value="Genomic_DNA"/>
</dbReference>
<dbReference type="InterPro" id="IPR015421">
    <property type="entry name" value="PyrdxlP-dep_Trfase_major"/>
</dbReference>
<evidence type="ECO:0000256" key="4">
    <source>
        <dbReference type="ARBA" id="ARBA00022679"/>
    </source>
</evidence>
<evidence type="ECO:0000256" key="7">
    <source>
        <dbReference type="ARBA" id="ARBA00025709"/>
    </source>
</evidence>
<reference evidence="17" key="1">
    <citation type="journal article" date="2018" name="DNA Res.">
        <title>Multiple hybrid de novo genome assembly of finger millet, an orphan allotetraploid crop.</title>
        <authorList>
            <person name="Hatakeyama M."/>
            <person name="Aluri S."/>
            <person name="Balachadran M.T."/>
            <person name="Sivarajan S.R."/>
            <person name="Patrignani A."/>
            <person name="Gruter S."/>
            <person name="Poveda L."/>
            <person name="Shimizu-Inatsugi R."/>
            <person name="Baeten J."/>
            <person name="Francoijs K.J."/>
            <person name="Nataraja K.N."/>
            <person name="Reddy Y.A.N."/>
            <person name="Phadnis S."/>
            <person name="Ravikumar R.L."/>
            <person name="Schlapbach R."/>
            <person name="Sreeman S.M."/>
            <person name="Shimizu K.K."/>
        </authorList>
    </citation>
    <scope>NUCLEOTIDE SEQUENCE</scope>
</reference>
<dbReference type="CDD" id="cd00609">
    <property type="entry name" value="AAT_like"/>
    <property type="match status" value="1"/>
</dbReference>
<evidence type="ECO:0000256" key="12">
    <source>
        <dbReference type="ARBA" id="ARBA00074121"/>
    </source>
</evidence>
<sequence length="469" mass="51379">MATVVAVENLNPKVLQCEYAVRGEIVIHAQRLQQQLQTQPGSLPFDEILYCNIGNPQSLGQQPVTFFREVLALCDHPSLLEKAETTSLFSADSISRAKEILATIPGRATGAYSHSQGIKGLRDAIAAGIASRDGFPANADDIFITDGASPGVHMMMQLLIRNEKDGILCPIPQYPLYSASIALHGGTLVPYYLDESTGWGLKTSDLKQQLDDARSKGIDVRALVVINPGNPTGQVLAEENQYDIVKFCESEGLILLADEVYQENVYVADKKFNSFKKIVRSMGYGENDFPLVSYQSVSKGYYGECGKRGGYMEITGFSAPVREQIYKIASVNFVPISLPGDESYAAYQAERDGILESLARRAKAIEDAFNNLEGYSCNKAEGAMYVFPQIHLPKKAIEAAKAAGKAPDAFYALRLLESTGIVVVPGSGFGQVPGTWHIRCTILPQEDKIPAVISRLKVFHEKFMAEYRD</sequence>
<evidence type="ECO:0000256" key="3">
    <source>
        <dbReference type="ARBA" id="ARBA00022576"/>
    </source>
</evidence>